<dbReference type="InParanoid" id="A0A0V0R9S4"/>
<keyword evidence="1" id="KW-0677">Repeat</keyword>
<dbReference type="Gene3D" id="1.25.40.10">
    <property type="entry name" value="Tetratricopeptide repeat domain"/>
    <property type="match status" value="4"/>
</dbReference>
<dbReference type="SMART" id="SM00028">
    <property type="entry name" value="TPR"/>
    <property type="match status" value="9"/>
</dbReference>
<evidence type="ECO:0000313" key="5">
    <source>
        <dbReference type="EMBL" id="KRX11228.1"/>
    </source>
</evidence>
<feature type="region of interest" description="Disordered" evidence="4">
    <location>
        <begin position="842"/>
        <end position="910"/>
    </location>
</feature>
<dbReference type="OrthoDB" id="1926212at2759"/>
<accession>A0A0V0R9S4</accession>
<feature type="repeat" description="TPR" evidence="3">
    <location>
        <begin position="315"/>
        <end position="348"/>
    </location>
</feature>
<reference evidence="5 6" key="1">
    <citation type="journal article" date="2015" name="Sci. Rep.">
        <title>Genome of the facultative scuticociliatosis pathogen Pseudocohnilembus persalinus provides insight into its virulence through horizontal gene transfer.</title>
        <authorList>
            <person name="Xiong J."/>
            <person name="Wang G."/>
            <person name="Cheng J."/>
            <person name="Tian M."/>
            <person name="Pan X."/>
            <person name="Warren A."/>
            <person name="Jiang C."/>
            <person name="Yuan D."/>
            <person name="Miao W."/>
        </authorList>
    </citation>
    <scope>NUCLEOTIDE SEQUENCE [LARGE SCALE GENOMIC DNA]</scope>
    <source>
        <strain evidence="5">36N120E</strain>
    </source>
</reference>
<feature type="compositionally biased region" description="Acidic residues" evidence="4">
    <location>
        <begin position="851"/>
        <end position="866"/>
    </location>
</feature>
<dbReference type="AlphaFoldDB" id="A0A0V0R9S4"/>
<dbReference type="PROSITE" id="PS50293">
    <property type="entry name" value="TPR_REGION"/>
    <property type="match status" value="1"/>
</dbReference>
<name>A0A0V0R9S4_PSEPJ</name>
<feature type="compositionally biased region" description="Polar residues" evidence="4">
    <location>
        <begin position="18"/>
        <end position="33"/>
    </location>
</feature>
<proteinExistence type="predicted"/>
<organism evidence="5 6">
    <name type="scientific">Pseudocohnilembus persalinus</name>
    <name type="common">Ciliate</name>
    <dbReference type="NCBI Taxonomy" id="266149"/>
    <lineage>
        <taxon>Eukaryota</taxon>
        <taxon>Sar</taxon>
        <taxon>Alveolata</taxon>
        <taxon>Ciliophora</taxon>
        <taxon>Intramacronucleata</taxon>
        <taxon>Oligohymenophorea</taxon>
        <taxon>Scuticociliatia</taxon>
        <taxon>Philasterida</taxon>
        <taxon>Pseudocohnilembidae</taxon>
        <taxon>Pseudocohnilembus</taxon>
    </lineage>
</organism>
<feature type="region of interest" description="Disordered" evidence="4">
    <location>
        <begin position="60"/>
        <end position="79"/>
    </location>
</feature>
<dbReference type="Pfam" id="PF13414">
    <property type="entry name" value="TPR_11"/>
    <property type="match status" value="1"/>
</dbReference>
<evidence type="ECO:0000256" key="1">
    <source>
        <dbReference type="ARBA" id="ARBA00022737"/>
    </source>
</evidence>
<comment type="caution">
    <text evidence="5">The sequence shown here is derived from an EMBL/GenBank/DDBJ whole genome shotgun (WGS) entry which is preliminary data.</text>
</comment>
<feature type="compositionally biased region" description="Basic and acidic residues" evidence="4">
    <location>
        <begin position="867"/>
        <end position="906"/>
    </location>
</feature>
<dbReference type="InterPro" id="IPR011990">
    <property type="entry name" value="TPR-like_helical_dom_sf"/>
</dbReference>
<dbReference type="InterPro" id="IPR019734">
    <property type="entry name" value="TPR_rpt"/>
</dbReference>
<keyword evidence="2 3" id="KW-0802">TPR repeat</keyword>
<sequence>MINSINEGPTYNLGMGGHSNSRKPQTPQQTEVNRRLQQTAKNQGNSTKGKKMFSSINKSIDNNYQNHQGSPRKSSKSVYTTLNNQQMLQQSANNNINNAQVLKKYLNSQNANNMLVMQQQKQQQSQNLVNNANSYNYPGGKIKYQRRNKISNNSYSLHSNNNIMPNSRKHINLNDENSINYEELFYKKQGMLNASSSQKNSSISMIQMSGNYNDSLIHSNSTFANPQIQDQYMKKKKEKDQKSQQAKKFLQQGKQYFKQNQLQNAIECFQQAISIDSDNLDSRYLMGVCFLQSLDYNKSISEFNQLLERNKAYKQNVYLLLSIAYKKKNDVNQAINMLGQAIKYFPKYYDAYIYRGKLLVKMKKYEQAVSDFEEAINLDQTKALGYIGKADCLRLLERYKDAIEFYGIAMQIDQAVRKVALLKRGITYSENNNIEESLQDFQSILDDDPCNSEACYFKGLQYLKLDNKNEANLAFEQAIKHNNSKNAVSKSLYEIAKIKIELRDFYQAFYTLQRSEFLDVDQELLKPFRMFTDSVTYLMKRKFQEGVDLLNQLILSLNFSKKSNNQSNTKQNNMNSSTDNIVSARKQGSNTELLKQLVFSYRSYGLFCLGQHQKALNDLLLTEQQNKVLEEPNQYNKVICQGIVSVSEFKYEEAFELFKKAGQLQPKKMEPYFYKAMALCHQSKHKIDANDTLKKERYASNALMCMEKAESLNNQNAVFYYCRAVLLFSQNKLDSEKKQNEQQEQKEKQIRLIQVFPTHNRLCSIFPEVQLPLKKVKVALRLSYCLPCVPIPNIEPKFEQNLLDILQPTTIENKPEAPWIKKNAQGVIFTDNMLELQDDIEITDTQRENDNSQDEEDDDEDDDDDENRQSDQQGREYEQHELEQLINRDDSFYEERQYNNKEDQRQSIRNQLLLDNGIEEKLNKLLKKKEEQKKQKEQQQQ</sequence>
<protein>
    <recommendedName>
        <fullName evidence="7">Tetratricopeptide repeat protein</fullName>
    </recommendedName>
</protein>
<evidence type="ECO:0000256" key="3">
    <source>
        <dbReference type="PROSITE-ProRule" id="PRU00339"/>
    </source>
</evidence>
<feature type="repeat" description="TPR" evidence="3">
    <location>
        <begin position="246"/>
        <end position="279"/>
    </location>
</feature>
<feature type="repeat" description="TPR" evidence="3">
    <location>
        <begin position="349"/>
        <end position="382"/>
    </location>
</feature>
<dbReference type="SUPFAM" id="SSF48452">
    <property type="entry name" value="TPR-like"/>
    <property type="match status" value="2"/>
</dbReference>
<evidence type="ECO:0000313" key="6">
    <source>
        <dbReference type="Proteomes" id="UP000054937"/>
    </source>
</evidence>
<dbReference type="Pfam" id="PF13432">
    <property type="entry name" value="TPR_16"/>
    <property type="match status" value="1"/>
</dbReference>
<feature type="region of interest" description="Disordered" evidence="4">
    <location>
        <begin position="1"/>
        <end position="33"/>
    </location>
</feature>
<dbReference type="Proteomes" id="UP000054937">
    <property type="component" value="Unassembled WGS sequence"/>
</dbReference>
<evidence type="ECO:0000256" key="2">
    <source>
        <dbReference type="ARBA" id="ARBA00022803"/>
    </source>
</evidence>
<dbReference type="PROSITE" id="PS50005">
    <property type="entry name" value="TPR"/>
    <property type="match status" value="4"/>
</dbReference>
<evidence type="ECO:0008006" key="7">
    <source>
        <dbReference type="Google" id="ProtNLM"/>
    </source>
</evidence>
<gene>
    <name evidence="5" type="ORF">PPERSA_07753</name>
</gene>
<evidence type="ECO:0000256" key="4">
    <source>
        <dbReference type="SAM" id="MobiDB-lite"/>
    </source>
</evidence>
<dbReference type="PANTHER" id="PTHR44858">
    <property type="entry name" value="TETRATRICOPEPTIDE REPEAT PROTEIN 6"/>
    <property type="match status" value="1"/>
</dbReference>
<feature type="repeat" description="TPR" evidence="3">
    <location>
        <begin position="418"/>
        <end position="451"/>
    </location>
</feature>
<dbReference type="EMBL" id="LDAU01000003">
    <property type="protein sequence ID" value="KRX11228.1"/>
    <property type="molecule type" value="Genomic_DNA"/>
</dbReference>
<dbReference type="PANTHER" id="PTHR44858:SF1">
    <property type="entry name" value="UDP-N-ACETYLGLUCOSAMINE--PEPTIDE N-ACETYLGLUCOSAMINYLTRANSFERASE SPINDLY-RELATED"/>
    <property type="match status" value="1"/>
</dbReference>
<keyword evidence="6" id="KW-1185">Reference proteome</keyword>
<dbReference type="InterPro" id="IPR050498">
    <property type="entry name" value="Ycf3"/>
</dbReference>